<dbReference type="PANTHER" id="PTHR43031">
    <property type="entry name" value="FAD-DEPENDENT OXIDOREDUCTASE"/>
    <property type="match status" value="1"/>
</dbReference>
<protein>
    <submittedName>
        <fullName evidence="2">Putative Thiosulfate sulfurtransferase GlpE</fullName>
        <ecNumber evidence="2">2.8.1.1</ecNumber>
    </submittedName>
</protein>
<dbReference type="EMBL" id="FP929003">
    <property type="protein sequence ID" value="CBK43395.1"/>
    <property type="molecule type" value="Genomic_DNA"/>
</dbReference>
<evidence type="ECO:0000259" key="1">
    <source>
        <dbReference type="PROSITE" id="PS50206"/>
    </source>
</evidence>
<dbReference type="GO" id="GO:0004792">
    <property type="term" value="F:thiosulfate-cyanide sulfurtransferase activity"/>
    <property type="evidence" value="ECO:0007669"/>
    <property type="project" value="UniProtKB-EC"/>
</dbReference>
<dbReference type="Gene3D" id="3.40.250.10">
    <property type="entry name" value="Rhodanese-like domain"/>
    <property type="match status" value="1"/>
</dbReference>
<dbReference type="KEGG" id="nde:NIDE3717"/>
<dbReference type="eggNOG" id="COG0607">
    <property type="taxonomic scope" value="Bacteria"/>
</dbReference>
<dbReference type="InterPro" id="IPR036873">
    <property type="entry name" value="Rhodanese-like_dom_sf"/>
</dbReference>
<proteinExistence type="predicted"/>
<dbReference type="STRING" id="330214.NIDE3717"/>
<dbReference type="PANTHER" id="PTHR43031:SF17">
    <property type="entry name" value="SULFURTRANSFERASE YTWF-RELATED"/>
    <property type="match status" value="1"/>
</dbReference>
<dbReference type="HOGENOM" id="CLU_089574_13_3_0"/>
<sequence length="106" mass="11636">MSFTITPKDLKSRLDKGDKLVLVDVREPWEYAIAKLEGSILVPLATLQQSLGKLDRDAEIVAVCHHGMRSADATGFLLQQGFGKVKNLIGGIDAWSTQVDPSVPRY</sequence>
<reference evidence="2 3" key="1">
    <citation type="journal article" date="2010" name="Proc. Natl. Acad. Sci. U.S.A.">
        <title>A Nitrospira metagenome illuminates the physiology and evolution of globally important nitrite-oxidizing bacteria.</title>
        <authorList>
            <person name="Lucker S."/>
            <person name="Wagner M."/>
            <person name="Maixner F."/>
            <person name="Pelletier E."/>
            <person name="Koch H."/>
            <person name="Vacherie B."/>
            <person name="Rattei T."/>
            <person name="Sinninghe Damste J."/>
            <person name="Spieck E."/>
            <person name="Le Paslier D."/>
            <person name="Daims H."/>
        </authorList>
    </citation>
    <scope>NUCLEOTIDE SEQUENCE [LARGE SCALE GENOMIC DNA]</scope>
</reference>
<dbReference type="InterPro" id="IPR001763">
    <property type="entry name" value="Rhodanese-like_dom"/>
</dbReference>
<accession>D8P7P9</accession>
<dbReference type="AlphaFoldDB" id="D8P7P9"/>
<dbReference type="Proteomes" id="UP000001660">
    <property type="component" value="Chromosome"/>
</dbReference>
<keyword evidence="2" id="KW-0808">Transferase</keyword>
<gene>
    <name evidence="2" type="ORF">NIDE3717</name>
</gene>
<dbReference type="OrthoDB" id="9800872at2"/>
<dbReference type="Pfam" id="PF00581">
    <property type="entry name" value="Rhodanese"/>
    <property type="match status" value="1"/>
</dbReference>
<dbReference type="PROSITE" id="PS50206">
    <property type="entry name" value="RHODANESE_3"/>
    <property type="match status" value="1"/>
</dbReference>
<organism evidence="2 3">
    <name type="scientific">Nitrospira defluvii</name>
    <dbReference type="NCBI Taxonomy" id="330214"/>
    <lineage>
        <taxon>Bacteria</taxon>
        <taxon>Pseudomonadati</taxon>
        <taxon>Nitrospirota</taxon>
        <taxon>Nitrospiria</taxon>
        <taxon>Nitrospirales</taxon>
        <taxon>Nitrospiraceae</taxon>
        <taxon>Nitrospira</taxon>
    </lineage>
</organism>
<dbReference type="SMART" id="SM00450">
    <property type="entry name" value="RHOD"/>
    <property type="match status" value="1"/>
</dbReference>
<dbReference type="EC" id="2.8.1.1" evidence="2"/>
<name>D8P7P9_9BACT</name>
<keyword evidence="3" id="KW-1185">Reference proteome</keyword>
<feature type="domain" description="Rhodanese" evidence="1">
    <location>
        <begin position="16"/>
        <end position="104"/>
    </location>
</feature>
<evidence type="ECO:0000313" key="3">
    <source>
        <dbReference type="Proteomes" id="UP000001660"/>
    </source>
</evidence>
<evidence type="ECO:0000313" key="2">
    <source>
        <dbReference type="EMBL" id="CBK43395.1"/>
    </source>
</evidence>
<dbReference type="SUPFAM" id="SSF52821">
    <property type="entry name" value="Rhodanese/Cell cycle control phosphatase"/>
    <property type="match status" value="1"/>
</dbReference>
<dbReference type="InterPro" id="IPR050229">
    <property type="entry name" value="GlpE_sulfurtransferase"/>
</dbReference>